<dbReference type="RefSeq" id="WP_005817312.1">
    <property type="nucleotide sequence ID" value="NZ_CAXSVT010000002.1"/>
</dbReference>
<dbReference type="EMBL" id="CP103070">
    <property type="protein sequence ID" value="UVO89875.1"/>
    <property type="molecule type" value="Genomic_DNA"/>
</dbReference>
<dbReference type="CDD" id="cd03801">
    <property type="entry name" value="GT4_PimA-like"/>
    <property type="match status" value="1"/>
</dbReference>
<dbReference type="GO" id="GO:0009103">
    <property type="term" value="P:lipopolysaccharide biosynthetic process"/>
    <property type="evidence" value="ECO:0007669"/>
    <property type="project" value="TreeGrafter"/>
</dbReference>
<keyword evidence="1 3" id="KW-0808">Transferase</keyword>
<evidence type="ECO:0000313" key="5">
    <source>
        <dbReference type="EMBL" id="MCZ2571209.1"/>
    </source>
</evidence>
<evidence type="ECO:0000313" key="8">
    <source>
        <dbReference type="Proteomes" id="UP000479773"/>
    </source>
</evidence>
<dbReference type="Gene3D" id="3.40.50.2000">
    <property type="entry name" value="Glycogen Phosphorylase B"/>
    <property type="match status" value="2"/>
</dbReference>
<evidence type="ECO:0000313" key="6">
    <source>
        <dbReference type="EMBL" id="UVO89875.1"/>
    </source>
</evidence>
<dbReference type="PANTHER" id="PTHR46401:SF2">
    <property type="entry name" value="GLYCOSYLTRANSFERASE WBBK-RELATED"/>
    <property type="match status" value="1"/>
</dbReference>
<protein>
    <submittedName>
        <fullName evidence="3">Glycosyltransferase family 4 protein</fullName>
    </submittedName>
</protein>
<dbReference type="Proteomes" id="UP000479773">
    <property type="component" value="Unassembled WGS sequence"/>
</dbReference>
<name>A0A5M5PV53_BACFG</name>
<dbReference type="SUPFAM" id="SSF53756">
    <property type="entry name" value="UDP-Glycosyltransferase/glycogen phosphorylase"/>
    <property type="match status" value="1"/>
</dbReference>
<dbReference type="Proteomes" id="UP000436803">
    <property type="component" value="Unassembled WGS sequence"/>
</dbReference>
<accession>A0A5M5PV53</accession>
<dbReference type="Pfam" id="PF00534">
    <property type="entry name" value="Glycos_transf_1"/>
    <property type="match status" value="1"/>
</dbReference>
<dbReference type="EMBL" id="VWEQ01000001">
    <property type="protein sequence ID" value="KAA4756463.1"/>
    <property type="molecule type" value="Genomic_DNA"/>
</dbReference>
<gene>
    <name evidence="4" type="ORF">F2Z29_00965</name>
    <name evidence="3" type="ORF">F3B44_01570</name>
    <name evidence="6" type="ORF">NXW39_21480</name>
    <name evidence="5" type="ORF">O1420_07340</name>
</gene>
<evidence type="ECO:0000256" key="1">
    <source>
        <dbReference type="ARBA" id="ARBA00022679"/>
    </source>
</evidence>
<reference evidence="6" key="2">
    <citation type="submission" date="2022-08" db="EMBL/GenBank/DDBJ databases">
        <title>Genome Sequencing of Bacteroides fragilis Group Isolates with Nanopore Technology.</title>
        <authorList>
            <person name="Tisza M.J."/>
            <person name="Smith D."/>
            <person name="Dekker J.P."/>
        </authorList>
    </citation>
    <scope>NUCLEOTIDE SEQUENCE</scope>
    <source>
        <strain evidence="6">BFG-49</strain>
    </source>
</reference>
<dbReference type="AlphaFoldDB" id="A0A5M5PV53"/>
<sequence length="341" mass="39367">MNEVIRLGVICDQFGNLQRGGAEAQVENTIAALQKTGLVSVEYITHETTDLSKFDLIHFFKSSFEYTPVAITLAEKEIPYVVSTIIYPKNFRLEVLAYNLTRIFPKKLKSLLSISRRVQLWDKASALFPNTIDEAKFISNVTKNNFVKVVPNGLDLYEMTDVSKDLFETEYPFLKNRKFVLNVARVERRKNQKLLVQACKELDMPVVVVGKIWDKKYYEEILNIGYKECYFLGPIYNRKLLFSAYKSCSVFALPSTLETPGIAAMEAAFYNVPIVITRNGGTNLYFEDKAYYVDWRNMQEIKAGIIEMIDKPVDTKQMISNYSWDNIANMYVEMYKAICYK</sequence>
<evidence type="ECO:0000313" key="4">
    <source>
        <dbReference type="EMBL" id="KAA5178617.1"/>
    </source>
</evidence>
<reference evidence="7 8" key="1">
    <citation type="journal article" date="2019" name="Nat. Med.">
        <title>A library of human gut bacterial isolates paired with longitudinal multiomics data enables mechanistic microbiome research.</title>
        <authorList>
            <person name="Poyet M."/>
            <person name="Groussin M."/>
            <person name="Gibbons S.M."/>
            <person name="Avila-Pacheco J."/>
            <person name="Jiang X."/>
            <person name="Kearney S.M."/>
            <person name="Perrotta A.R."/>
            <person name="Berdy B."/>
            <person name="Zhao S."/>
            <person name="Lieberman T.D."/>
            <person name="Swanson P.K."/>
            <person name="Smith M."/>
            <person name="Roesemann S."/>
            <person name="Alexander J.E."/>
            <person name="Rich S.A."/>
            <person name="Livny J."/>
            <person name="Vlamakis H."/>
            <person name="Clish C."/>
            <person name="Bullock K."/>
            <person name="Deik A."/>
            <person name="Scott J."/>
            <person name="Pierce K.A."/>
            <person name="Xavier R.J."/>
            <person name="Alm E.J."/>
        </authorList>
    </citation>
    <scope>NUCLEOTIDE SEQUENCE [LARGE SCALE GENOMIC DNA]</scope>
    <source>
        <strain evidence="3 8">BIOML-A106</strain>
        <strain evidence="4 7">BIOML-A7</strain>
    </source>
</reference>
<proteinExistence type="predicted"/>
<dbReference type="InterPro" id="IPR001296">
    <property type="entry name" value="Glyco_trans_1"/>
</dbReference>
<dbReference type="EMBL" id="VWAW01000001">
    <property type="protein sequence ID" value="KAA5178617.1"/>
    <property type="molecule type" value="Genomic_DNA"/>
</dbReference>
<dbReference type="EMBL" id="JAPUAV010000004">
    <property type="protein sequence ID" value="MCZ2571209.1"/>
    <property type="molecule type" value="Genomic_DNA"/>
</dbReference>
<dbReference type="Proteomes" id="UP001058403">
    <property type="component" value="Chromosome"/>
</dbReference>
<evidence type="ECO:0000259" key="2">
    <source>
        <dbReference type="Pfam" id="PF00534"/>
    </source>
</evidence>
<organism evidence="3 8">
    <name type="scientific">Bacteroides fragilis</name>
    <dbReference type="NCBI Taxonomy" id="817"/>
    <lineage>
        <taxon>Bacteria</taxon>
        <taxon>Pseudomonadati</taxon>
        <taxon>Bacteroidota</taxon>
        <taxon>Bacteroidia</taxon>
        <taxon>Bacteroidales</taxon>
        <taxon>Bacteroidaceae</taxon>
        <taxon>Bacteroides</taxon>
    </lineage>
</organism>
<reference evidence="5" key="3">
    <citation type="submission" date="2022-12" db="EMBL/GenBank/DDBJ databases">
        <title>Development of a Multilocus Sequence Typing Scheme for Bacteroides fragilis Based on Whole Genome Sequencing Data and Clinical Application.</title>
        <authorList>
            <person name="Nielsen F.D."/>
            <person name="Justesen U.S."/>
        </authorList>
    </citation>
    <scope>NUCLEOTIDE SEQUENCE</scope>
    <source>
        <strain evidence="5">BF_BC_VIB_DK_2012_57</strain>
    </source>
</reference>
<evidence type="ECO:0000313" key="3">
    <source>
        <dbReference type="EMBL" id="KAA4756463.1"/>
    </source>
</evidence>
<feature type="domain" description="Glycosyl transferase family 1" evidence="2">
    <location>
        <begin position="171"/>
        <end position="321"/>
    </location>
</feature>
<dbReference type="GO" id="GO:0016757">
    <property type="term" value="F:glycosyltransferase activity"/>
    <property type="evidence" value="ECO:0007669"/>
    <property type="project" value="InterPro"/>
</dbReference>
<dbReference type="PANTHER" id="PTHR46401">
    <property type="entry name" value="GLYCOSYLTRANSFERASE WBBK-RELATED"/>
    <property type="match status" value="1"/>
</dbReference>
<dbReference type="Proteomes" id="UP001078742">
    <property type="component" value="Unassembled WGS sequence"/>
</dbReference>
<evidence type="ECO:0000313" key="7">
    <source>
        <dbReference type="Proteomes" id="UP000436803"/>
    </source>
</evidence>